<accession>A0A5J5IBS6</accession>
<evidence type="ECO:0000313" key="2">
    <source>
        <dbReference type="EMBL" id="KAA9034335.1"/>
    </source>
</evidence>
<comment type="caution">
    <text evidence="2">The sequence shown here is derived from an EMBL/GenBank/DDBJ whole genome shotgun (WGS) entry which is preliminary data.</text>
</comment>
<evidence type="ECO:0000313" key="3">
    <source>
        <dbReference type="Proteomes" id="UP000326903"/>
    </source>
</evidence>
<dbReference type="AlphaFoldDB" id="A0A5J5IBS6"/>
<sequence length="360" mass="40379">MKYIFTLILAALLFSTPANSSPLAPTTTGLALFRLNLYALRPDNSGYLVDGTLTQYDSAYSNNIDGLDALKLFNPGENIGMVRGSYVLIGEKRHTIQGNDSIFFKMWNMRAITYQLVFVAYNLDQPGRMGLLQDNYLHTSAPLNLNDTTKINFSITSDPASKATDRFRVVFVTTSYSALPLIFTSVKAFEQNNSVNVTWNTANESHVKQYNVEKSSDGHNFITSTVIKANNSAVNAYHWTDVYPNEGNNFYRISSIDIDGKIQYTNTMKVYIRQLNSNIQVYPNPATSDNLKLKMINQPAGVYEITLMNSFGQSLITKSIQHKVGNDIENIDPLLSIPKGIYRLEIRMPSGERKVISVLF</sequence>
<feature type="chain" id="PRO_5023888913" evidence="1">
    <location>
        <begin position="21"/>
        <end position="360"/>
    </location>
</feature>
<keyword evidence="3" id="KW-1185">Reference proteome</keyword>
<name>A0A5J5IBS6_9BACT</name>
<dbReference type="Gene3D" id="2.60.40.10">
    <property type="entry name" value="Immunoglobulins"/>
    <property type="match status" value="1"/>
</dbReference>
<dbReference type="EMBL" id="VYQF01000017">
    <property type="protein sequence ID" value="KAA9034335.1"/>
    <property type="molecule type" value="Genomic_DNA"/>
</dbReference>
<keyword evidence="1" id="KW-0732">Signal</keyword>
<reference evidence="2 3" key="1">
    <citation type="submission" date="2019-09" db="EMBL/GenBank/DDBJ databases">
        <title>Draft genome sequence of Ginsengibacter sp. BR5-29.</title>
        <authorList>
            <person name="Im W.-T."/>
        </authorList>
    </citation>
    <scope>NUCLEOTIDE SEQUENCE [LARGE SCALE GENOMIC DNA]</scope>
    <source>
        <strain evidence="2 3">BR5-29</strain>
    </source>
</reference>
<proteinExistence type="predicted"/>
<protein>
    <submittedName>
        <fullName evidence="2">T9SS type A sorting domain-containing protein</fullName>
    </submittedName>
</protein>
<dbReference type="InterPro" id="IPR026444">
    <property type="entry name" value="Secre_tail"/>
</dbReference>
<organism evidence="2 3">
    <name type="scientific">Ginsengibacter hankyongi</name>
    <dbReference type="NCBI Taxonomy" id="2607284"/>
    <lineage>
        <taxon>Bacteria</taxon>
        <taxon>Pseudomonadati</taxon>
        <taxon>Bacteroidota</taxon>
        <taxon>Chitinophagia</taxon>
        <taxon>Chitinophagales</taxon>
        <taxon>Chitinophagaceae</taxon>
        <taxon>Ginsengibacter</taxon>
    </lineage>
</organism>
<dbReference type="NCBIfam" id="TIGR04183">
    <property type="entry name" value="Por_Secre_tail"/>
    <property type="match status" value="1"/>
</dbReference>
<feature type="signal peptide" evidence="1">
    <location>
        <begin position="1"/>
        <end position="20"/>
    </location>
</feature>
<gene>
    <name evidence="2" type="ORF">FW778_22750</name>
</gene>
<evidence type="ECO:0000256" key="1">
    <source>
        <dbReference type="SAM" id="SignalP"/>
    </source>
</evidence>
<dbReference type="InterPro" id="IPR013783">
    <property type="entry name" value="Ig-like_fold"/>
</dbReference>
<dbReference type="RefSeq" id="WP_150417226.1">
    <property type="nucleotide sequence ID" value="NZ_VYQF01000017.1"/>
</dbReference>
<dbReference type="Proteomes" id="UP000326903">
    <property type="component" value="Unassembled WGS sequence"/>
</dbReference>